<dbReference type="STRING" id="27835.A0A0N4XMU9"/>
<reference evidence="3" key="1">
    <citation type="submission" date="2017-02" db="UniProtKB">
        <authorList>
            <consortium name="WormBaseParasite"/>
        </authorList>
    </citation>
    <scope>IDENTIFICATION</scope>
</reference>
<organism evidence="3">
    <name type="scientific">Nippostrongylus brasiliensis</name>
    <name type="common">Rat hookworm</name>
    <dbReference type="NCBI Taxonomy" id="27835"/>
    <lineage>
        <taxon>Eukaryota</taxon>
        <taxon>Metazoa</taxon>
        <taxon>Ecdysozoa</taxon>
        <taxon>Nematoda</taxon>
        <taxon>Chromadorea</taxon>
        <taxon>Rhabditida</taxon>
        <taxon>Rhabditina</taxon>
        <taxon>Rhabditomorpha</taxon>
        <taxon>Strongyloidea</taxon>
        <taxon>Heligmosomidae</taxon>
        <taxon>Nippostrongylus</taxon>
    </lineage>
</organism>
<evidence type="ECO:0000313" key="2">
    <source>
        <dbReference type="Proteomes" id="UP000271162"/>
    </source>
</evidence>
<gene>
    <name evidence="1" type="ORF">NBR_LOCUS3851</name>
</gene>
<dbReference type="Proteomes" id="UP000271162">
    <property type="component" value="Unassembled WGS sequence"/>
</dbReference>
<dbReference type="GO" id="GO:0140359">
    <property type="term" value="F:ABC-type transporter activity"/>
    <property type="evidence" value="ECO:0007669"/>
    <property type="project" value="InterPro"/>
</dbReference>
<dbReference type="AlphaFoldDB" id="A0A0N4XMU9"/>
<evidence type="ECO:0000313" key="1">
    <source>
        <dbReference type="EMBL" id="VDL67440.1"/>
    </source>
</evidence>
<protein>
    <submittedName>
        <fullName evidence="3">ABC transporter ATP-binding protein</fullName>
    </submittedName>
</protein>
<dbReference type="GO" id="GO:0016020">
    <property type="term" value="C:membrane"/>
    <property type="evidence" value="ECO:0007669"/>
    <property type="project" value="InterPro"/>
</dbReference>
<sequence>MAESVAMAELTSRGRSVIVLQRFSSRPTRFVKHRMAIIPAQPAFAECKWAVQSLGTALVLTSHSMDECEALCNELAIMVSGRFWYDSPTYMRNDCLALHGFLLVPKCYLA</sequence>
<dbReference type="InterPro" id="IPR026082">
    <property type="entry name" value="ABCA"/>
</dbReference>
<proteinExistence type="predicted"/>
<dbReference type="EMBL" id="UYSL01006299">
    <property type="protein sequence ID" value="VDL67440.1"/>
    <property type="molecule type" value="Genomic_DNA"/>
</dbReference>
<evidence type="ECO:0000313" key="3">
    <source>
        <dbReference type="WBParaSite" id="NBR_0000385101-mRNA-1"/>
    </source>
</evidence>
<accession>A0A0N4XMU9</accession>
<dbReference type="PANTHER" id="PTHR19229">
    <property type="entry name" value="ATP-BINDING CASSETTE TRANSPORTER SUBFAMILY A ABCA"/>
    <property type="match status" value="1"/>
</dbReference>
<dbReference type="PANTHER" id="PTHR19229:SF250">
    <property type="entry name" value="ABC TRANSPORTER DOMAIN-CONTAINING PROTEIN-RELATED"/>
    <property type="match status" value="1"/>
</dbReference>
<reference evidence="1 2" key="2">
    <citation type="submission" date="2018-11" db="EMBL/GenBank/DDBJ databases">
        <authorList>
            <consortium name="Pathogen Informatics"/>
        </authorList>
    </citation>
    <scope>NUCLEOTIDE SEQUENCE [LARGE SCALE GENOMIC DNA]</scope>
</reference>
<dbReference type="WBParaSite" id="NBR_0000385101-mRNA-1">
    <property type="protein sequence ID" value="NBR_0000385101-mRNA-1"/>
    <property type="gene ID" value="NBR_0000385101"/>
</dbReference>
<keyword evidence="2" id="KW-1185">Reference proteome</keyword>
<name>A0A0N4XMU9_NIPBR</name>
<dbReference type="GO" id="GO:0005319">
    <property type="term" value="F:lipid transporter activity"/>
    <property type="evidence" value="ECO:0007669"/>
    <property type="project" value="TreeGrafter"/>
</dbReference>